<dbReference type="NCBIfam" id="TIGR03142">
    <property type="entry name" value="cytochro_ccmI"/>
    <property type="match status" value="1"/>
</dbReference>
<keyword evidence="1" id="KW-0201">Cytochrome c-type biogenesis</keyword>
<feature type="transmembrane region" description="Helical" evidence="2">
    <location>
        <begin position="6"/>
        <end position="25"/>
    </location>
</feature>
<keyword evidence="2" id="KW-0472">Membrane</keyword>
<evidence type="ECO:0000313" key="3">
    <source>
        <dbReference type="EMBL" id="NHB78341.1"/>
    </source>
</evidence>
<accession>A0ABX0GAP8</accession>
<sequence>MTGWIFWAVAVTLGALVASVLVAALRRVPAAAPQDDLGADLSVYRDQFAEIERDLARGTIGPDEAARLRAEVGKRLLEVDRARARSAAAARPAGATGPGRVASMPAVAAVIVAVILPGGIAAYAWLGAPGYPDMALSARLAALDAGLASRPAQAEELERIGRPRDAAADQALVVELAGVTDADTLRARFRTAFESGDFHAAVRVQERLVALRGSAADTSDHANLALALVAEAGGYVSPEAEAALRASLRADMTNELARYLVGEMFVQGGRFDQAFRFWRPLAENGNPSAPWTASIRERIGQVAELAGVRYAAPQAPGPTASDIAAAGGMSPEDGQAMIEGMVAQLSDRLATEGGTVEEWNRLIRSLAVLERLAEAQTIYDEAKAQFAGRPAELSFLRLAAVESGLNP</sequence>
<dbReference type="Gene3D" id="1.25.40.10">
    <property type="entry name" value="Tetratricopeptide repeat domain"/>
    <property type="match status" value="1"/>
</dbReference>
<evidence type="ECO:0000313" key="4">
    <source>
        <dbReference type="Proteomes" id="UP001515660"/>
    </source>
</evidence>
<feature type="transmembrane region" description="Helical" evidence="2">
    <location>
        <begin position="106"/>
        <end position="126"/>
    </location>
</feature>
<gene>
    <name evidence="3" type="primary">ccmI</name>
    <name evidence="3" type="ORF">G8O29_16620</name>
</gene>
<proteinExistence type="predicted"/>
<dbReference type="InterPro" id="IPR011990">
    <property type="entry name" value="TPR-like_helical_dom_sf"/>
</dbReference>
<dbReference type="Proteomes" id="UP001515660">
    <property type="component" value="Unassembled WGS sequence"/>
</dbReference>
<keyword evidence="2" id="KW-1133">Transmembrane helix</keyword>
<name>A0ABX0GAP8_9RHOB</name>
<dbReference type="EMBL" id="JAANHS010000020">
    <property type="protein sequence ID" value="NHB78341.1"/>
    <property type="molecule type" value="Genomic_DNA"/>
</dbReference>
<comment type="caution">
    <text evidence="3">The sequence shown here is derived from an EMBL/GenBank/DDBJ whole genome shotgun (WGS) entry which is preliminary data.</text>
</comment>
<dbReference type="SUPFAM" id="SSF48452">
    <property type="entry name" value="TPR-like"/>
    <property type="match status" value="1"/>
</dbReference>
<reference evidence="3 4" key="1">
    <citation type="journal article" date="2022" name="Microorganisms">
        <title>Genome Sequence and Characterization of a Xanthorhodopsin-Containing, Aerobic Anoxygenic Phototrophic Rhodobacter Species, Isolated from Mesophilic Conditions at Yellowstone National Park.</title>
        <authorList>
            <person name="Kyndt J.A."/>
            <person name="Robertson S."/>
            <person name="Shoffstall I.B."/>
            <person name="Ramaley R.F."/>
            <person name="Meyer T.E."/>
        </authorList>
    </citation>
    <scope>NUCLEOTIDE SEQUENCE [LARGE SCALE GENOMIC DNA]</scope>
    <source>
        <strain evidence="3 4">M37P</strain>
    </source>
</reference>
<dbReference type="InterPro" id="IPR017560">
    <property type="entry name" value="Cyt_c_biogenesis_CcmI"/>
</dbReference>
<evidence type="ECO:0000256" key="2">
    <source>
        <dbReference type="SAM" id="Phobius"/>
    </source>
</evidence>
<organism evidence="3 4">
    <name type="scientific">Rhodobacter calidifons</name>
    <dbReference type="NCBI Taxonomy" id="2715277"/>
    <lineage>
        <taxon>Bacteria</taxon>
        <taxon>Pseudomonadati</taxon>
        <taxon>Pseudomonadota</taxon>
        <taxon>Alphaproteobacteria</taxon>
        <taxon>Rhodobacterales</taxon>
        <taxon>Rhodobacter group</taxon>
        <taxon>Rhodobacter</taxon>
    </lineage>
</organism>
<protein>
    <submittedName>
        <fullName evidence="3">C-type cytochrome biogenesis protein CcmI</fullName>
    </submittedName>
</protein>
<keyword evidence="4" id="KW-1185">Reference proteome</keyword>
<evidence type="ECO:0000256" key="1">
    <source>
        <dbReference type="ARBA" id="ARBA00022748"/>
    </source>
</evidence>
<dbReference type="RefSeq" id="WP_166404347.1">
    <property type="nucleotide sequence ID" value="NZ_JAANHS010000020.1"/>
</dbReference>
<keyword evidence="2" id="KW-0812">Transmembrane</keyword>